<dbReference type="Gene3D" id="2.60.120.10">
    <property type="entry name" value="Jelly Rolls"/>
    <property type="match status" value="1"/>
</dbReference>
<protein>
    <recommendedName>
        <fullName evidence="3">Cupin 2 conserved barrel domain-containing protein</fullName>
    </recommendedName>
</protein>
<evidence type="ECO:0008006" key="3">
    <source>
        <dbReference type="Google" id="ProtNLM"/>
    </source>
</evidence>
<gene>
    <name evidence="1" type="ORF">RM779_24975</name>
</gene>
<reference evidence="2" key="1">
    <citation type="submission" date="2023-07" db="EMBL/GenBank/DDBJ databases">
        <title>30 novel species of actinomycetes from the DSMZ collection.</title>
        <authorList>
            <person name="Nouioui I."/>
        </authorList>
    </citation>
    <scope>NUCLEOTIDE SEQUENCE [LARGE SCALE GENOMIC DNA]</scope>
    <source>
        <strain evidence="2">DSM 41886</strain>
    </source>
</reference>
<name>A0ABU2SA56_9ACTN</name>
<proteinExistence type="predicted"/>
<dbReference type="SUPFAM" id="SSF51182">
    <property type="entry name" value="RmlC-like cupins"/>
    <property type="match status" value="1"/>
</dbReference>
<dbReference type="Proteomes" id="UP001183615">
    <property type="component" value="Unassembled WGS sequence"/>
</dbReference>
<comment type="caution">
    <text evidence="1">The sequence shown here is derived from an EMBL/GenBank/DDBJ whole genome shotgun (WGS) entry which is preliminary data.</text>
</comment>
<evidence type="ECO:0000313" key="1">
    <source>
        <dbReference type="EMBL" id="MDT0445825.1"/>
    </source>
</evidence>
<dbReference type="InterPro" id="IPR014710">
    <property type="entry name" value="RmlC-like_jellyroll"/>
</dbReference>
<dbReference type="RefSeq" id="WP_311620032.1">
    <property type="nucleotide sequence ID" value="NZ_JAVREV010000015.1"/>
</dbReference>
<accession>A0ABU2SA56</accession>
<evidence type="ECO:0000313" key="2">
    <source>
        <dbReference type="Proteomes" id="UP001183615"/>
    </source>
</evidence>
<keyword evidence="2" id="KW-1185">Reference proteome</keyword>
<dbReference type="EMBL" id="JAVREV010000015">
    <property type="protein sequence ID" value="MDT0445825.1"/>
    <property type="molecule type" value="Genomic_DNA"/>
</dbReference>
<sequence length="161" mass="17106">MQTPDVLARVAELLREAPVDQDGALWRLGPADRQLDANVVRLAPLAGIAGHIERDLDVLLFVIEGAGHLETDAGDLDLVPGTITWLPRGSRRALSAGPAGLVHLTVHRRRPALAVRGTAAEQEGGEAACLLHRVCTECGRLAGERDARYCGRCGTLLPEAA</sequence>
<dbReference type="InterPro" id="IPR011051">
    <property type="entry name" value="RmlC_Cupin_sf"/>
</dbReference>
<organism evidence="1 2">
    <name type="scientific">Streptomyces johnsoniae</name>
    <dbReference type="NCBI Taxonomy" id="3075532"/>
    <lineage>
        <taxon>Bacteria</taxon>
        <taxon>Bacillati</taxon>
        <taxon>Actinomycetota</taxon>
        <taxon>Actinomycetes</taxon>
        <taxon>Kitasatosporales</taxon>
        <taxon>Streptomycetaceae</taxon>
        <taxon>Streptomyces</taxon>
    </lineage>
</organism>